<evidence type="ECO:0000313" key="2">
    <source>
        <dbReference type="EMBL" id="MDD1794328.1"/>
    </source>
</evidence>
<reference evidence="2" key="1">
    <citation type="submission" date="2021-12" db="EMBL/GenBank/DDBJ databases">
        <title>Enterovibrio ZSDZ35 sp. nov. and Enterovibrio ZSDZ42 sp. nov., isolated from coastal seawater in Qingdao.</title>
        <authorList>
            <person name="Zhang P."/>
        </authorList>
    </citation>
    <scope>NUCLEOTIDE SEQUENCE</scope>
    <source>
        <strain evidence="2">ZSDZ42</strain>
    </source>
</reference>
<name>A0ABT5R234_9GAMM</name>
<sequence>MSSNKKSTSAKVAEHAAKTLQDSNASRVAKSLAGSALSQSRNKKQTSSSMEETASKVLRSTKYSRDTKSLAASVLSQSNKSR</sequence>
<evidence type="ECO:0008006" key="4">
    <source>
        <dbReference type="Google" id="ProtNLM"/>
    </source>
</evidence>
<dbReference type="EMBL" id="JAJUBC010000016">
    <property type="protein sequence ID" value="MDD1794328.1"/>
    <property type="molecule type" value="Genomic_DNA"/>
</dbReference>
<feature type="compositionally biased region" description="Polar residues" evidence="1">
    <location>
        <begin position="36"/>
        <end position="52"/>
    </location>
</feature>
<evidence type="ECO:0000313" key="3">
    <source>
        <dbReference type="Proteomes" id="UP001149400"/>
    </source>
</evidence>
<evidence type="ECO:0000256" key="1">
    <source>
        <dbReference type="SAM" id="MobiDB-lite"/>
    </source>
</evidence>
<gene>
    <name evidence="2" type="ORF">LRP50_14405</name>
</gene>
<comment type="caution">
    <text evidence="2">The sequence shown here is derived from an EMBL/GenBank/DDBJ whole genome shotgun (WGS) entry which is preliminary data.</text>
</comment>
<organism evidence="2 3">
    <name type="scientific">Enterovibrio gelatinilyticus</name>
    <dbReference type="NCBI Taxonomy" id="2899819"/>
    <lineage>
        <taxon>Bacteria</taxon>
        <taxon>Pseudomonadati</taxon>
        <taxon>Pseudomonadota</taxon>
        <taxon>Gammaproteobacteria</taxon>
        <taxon>Vibrionales</taxon>
        <taxon>Vibrionaceae</taxon>
        <taxon>Enterovibrio</taxon>
    </lineage>
</organism>
<feature type="compositionally biased region" description="Polar residues" evidence="1">
    <location>
        <begin position="1"/>
        <end position="10"/>
    </location>
</feature>
<dbReference type="RefSeq" id="WP_274165253.1">
    <property type="nucleotide sequence ID" value="NZ_JAJUBC010000016.1"/>
</dbReference>
<accession>A0ABT5R234</accession>
<keyword evidence="3" id="KW-1185">Reference proteome</keyword>
<protein>
    <recommendedName>
        <fullName evidence="4">SMP domain-containing protein</fullName>
    </recommendedName>
</protein>
<dbReference type="Proteomes" id="UP001149400">
    <property type="component" value="Unassembled WGS sequence"/>
</dbReference>
<feature type="region of interest" description="Disordered" evidence="1">
    <location>
        <begin position="1"/>
        <end position="82"/>
    </location>
</feature>
<proteinExistence type="predicted"/>